<reference evidence="1" key="2">
    <citation type="submission" date="2012-09" db="EMBL/GenBank/DDBJ databases">
        <title>The complete sequence of Psychroflexus torquis an extreme psychrophile from sea-ice that is stimulated by light.</title>
        <authorList>
            <person name="Feng S."/>
            <person name="Powell S.M."/>
            <person name="Bowman J.P."/>
        </authorList>
    </citation>
    <scope>NUCLEOTIDE SEQUENCE [LARGE SCALE GENOMIC DNA]</scope>
    <source>
        <strain evidence="1">ATCC 700755</strain>
    </source>
</reference>
<protein>
    <submittedName>
        <fullName evidence="1">Conserved hypothetical family</fullName>
    </submittedName>
</protein>
<dbReference type="AlphaFoldDB" id="K4IS97"/>
<dbReference type="KEGG" id="ptq:P700755_001441"/>
<dbReference type="HOGENOM" id="CLU_1577917_0_0_10"/>
<name>K4IS97_PSYTT</name>
<dbReference type="eggNOG" id="ENOG5031IX8">
    <property type="taxonomic scope" value="Bacteria"/>
</dbReference>
<gene>
    <name evidence="1" type="ordered locus">P700755_001441</name>
</gene>
<sequence>MKRHVYDREKNMIISQEDKDESVKIIQLIKKVDNIDEVYVNSESEIISQKQPFLISLLLGYRFDLKENELEEIMKIIFIIWEYFKSFEQILKIKVSEKQFEKIQQRNINMLKYFEGENGQNSQYNLVESDLRHLHSKALLTGIFFQFNHKKSLVEMNNEEKGIILIGMKSLIECFDEINAKN</sequence>
<evidence type="ECO:0000313" key="2">
    <source>
        <dbReference type="Proteomes" id="UP000008514"/>
    </source>
</evidence>
<accession>K4IS97</accession>
<dbReference type="EMBL" id="CP003879">
    <property type="protein sequence ID" value="AFU68350.1"/>
    <property type="molecule type" value="Genomic_DNA"/>
</dbReference>
<organism evidence="1 2">
    <name type="scientific">Psychroflexus torquis (strain ATCC 700755 / CIP 106069 / ACAM 623)</name>
    <dbReference type="NCBI Taxonomy" id="313595"/>
    <lineage>
        <taxon>Bacteria</taxon>
        <taxon>Pseudomonadati</taxon>
        <taxon>Bacteroidota</taxon>
        <taxon>Flavobacteriia</taxon>
        <taxon>Flavobacteriales</taxon>
        <taxon>Flavobacteriaceae</taxon>
        <taxon>Psychroflexus</taxon>
    </lineage>
</organism>
<proteinExistence type="predicted"/>
<evidence type="ECO:0000313" key="1">
    <source>
        <dbReference type="EMBL" id="AFU68350.1"/>
    </source>
</evidence>
<reference evidence="1" key="1">
    <citation type="submission" date="2006-03" db="EMBL/GenBank/DDBJ databases">
        <authorList>
            <person name="Bowman J."/>
            <person name="Ferriera S."/>
            <person name="Johnson J."/>
            <person name="Kravitz S."/>
            <person name="Halpern A."/>
            <person name="Remington K."/>
            <person name="Beeson K."/>
            <person name="Tran B."/>
            <person name="Rogers Y.-H."/>
            <person name="Friedman R."/>
            <person name="Venter J.C."/>
        </authorList>
    </citation>
    <scope>NUCLEOTIDE SEQUENCE [LARGE SCALE GENOMIC DNA]</scope>
    <source>
        <strain evidence="1">ATCC 700755</strain>
    </source>
</reference>
<keyword evidence="2" id="KW-1185">Reference proteome</keyword>
<dbReference type="Proteomes" id="UP000008514">
    <property type="component" value="Chromosome"/>
</dbReference>